<keyword evidence="7 9" id="KW-0067">ATP-binding</keyword>
<evidence type="ECO:0000259" key="10">
    <source>
        <dbReference type="Pfam" id="PF00288"/>
    </source>
</evidence>
<reference evidence="12" key="1">
    <citation type="submission" date="2020-02" db="EMBL/GenBank/DDBJ databases">
        <authorList>
            <person name="Meier V. D."/>
        </authorList>
    </citation>
    <scope>NUCLEOTIDE SEQUENCE</scope>
    <source>
        <strain evidence="12">AVDCRST_MAG72</strain>
    </source>
</reference>
<evidence type="ECO:0000256" key="7">
    <source>
        <dbReference type="ARBA" id="ARBA00022840"/>
    </source>
</evidence>
<name>A0A6J4MGS8_9ACTN</name>
<feature type="binding site" evidence="9">
    <location>
        <begin position="99"/>
        <end position="109"/>
    </location>
    <ligand>
        <name>ATP</name>
        <dbReference type="ChEBI" id="CHEBI:30616"/>
    </ligand>
</feature>
<dbReference type="InterPro" id="IPR014721">
    <property type="entry name" value="Ribsml_uS5_D2-typ_fold_subgr"/>
</dbReference>
<organism evidence="12">
    <name type="scientific">uncultured Nocardioidaceae bacterium</name>
    <dbReference type="NCBI Taxonomy" id="253824"/>
    <lineage>
        <taxon>Bacteria</taxon>
        <taxon>Bacillati</taxon>
        <taxon>Actinomycetota</taxon>
        <taxon>Actinomycetes</taxon>
        <taxon>Propionibacteriales</taxon>
        <taxon>Nocardioidaceae</taxon>
        <taxon>environmental samples</taxon>
    </lineage>
</organism>
<evidence type="ECO:0000313" key="12">
    <source>
        <dbReference type="EMBL" id="CAA9357350.1"/>
    </source>
</evidence>
<evidence type="ECO:0000256" key="4">
    <source>
        <dbReference type="ARBA" id="ARBA00022679"/>
    </source>
</evidence>
<dbReference type="InterPro" id="IPR020568">
    <property type="entry name" value="Ribosomal_Su5_D2-typ_SF"/>
</dbReference>
<dbReference type="Gene3D" id="3.30.70.890">
    <property type="entry name" value="GHMP kinase, C-terminal domain"/>
    <property type="match status" value="1"/>
</dbReference>
<dbReference type="GO" id="GO:0019288">
    <property type="term" value="P:isopentenyl diphosphate biosynthetic process, methylerythritol 4-phosphate pathway"/>
    <property type="evidence" value="ECO:0007669"/>
    <property type="project" value="UniProtKB-UniRule"/>
</dbReference>
<dbReference type="InterPro" id="IPR036554">
    <property type="entry name" value="GHMP_kinase_C_sf"/>
</dbReference>
<dbReference type="NCBIfam" id="NF002870">
    <property type="entry name" value="PRK03188.1"/>
    <property type="match status" value="1"/>
</dbReference>
<dbReference type="InterPro" id="IPR006204">
    <property type="entry name" value="GHMP_kinase_N_dom"/>
</dbReference>
<evidence type="ECO:0000256" key="9">
    <source>
        <dbReference type="HAMAP-Rule" id="MF_00061"/>
    </source>
</evidence>
<dbReference type="SUPFAM" id="SSF55060">
    <property type="entry name" value="GHMP Kinase, C-terminal domain"/>
    <property type="match status" value="1"/>
</dbReference>
<feature type="domain" description="GHMP kinase C-terminal" evidence="11">
    <location>
        <begin position="207"/>
        <end position="282"/>
    </location>
</feature>
<dbReference type="PANTHER" id="PTHR43527">
    <property type="entry name" value="4-DIPHOSPHOCYTIDYL-2-C-METHYL-D-ERYTHRITOL KINASE, CHLOROPLASTIC"/>
    <property type="match status" value="1"/>
</dbReference>
<dbReference type="GO" id="GO:0005524">
    <property type="term" value="F:ATP binding"/>
    <property type="evidence" value="ECO:0007669"/>
    <property type="project" value="UniProtKB-UniRule"/>
</dbReference>
<accession>A0A6J4MGS8</accession>
<dbReference type="SUPFAM" id="SSF54211">
    <property type="entry name" value="Ribosomal protein S5 domain 2-like"/>
    <property type="match status" value="1"/>
</dbReference>
<sequence>MREVAVTAPAKVNLVLRVGARRPDGYHALATVYQAVGLHDEVAARRADGFSVEVRAEREMALAEVPTDHSNLAVRAALLLAARHGVPEGVHLRIRKGIPVAGGMAGGSADAAAALVACDALWGTQLPQERLLEIAAELGSDVPFALLGGTAVGTGRGEVVSPVPTSRRLWWVILESTVGLSTPEVYREFDRLRPDAPPDPQVPEGVLTALRDGDVAGLGAALHNDLQAAALSLRPGLAGHLEHGRVGSAHGAVLAGSGPTCLFLTDGQAHAAELVERLSSHGLGHVSCAPAPAAGALQLR</sequence>
<keyword evidence="4 9" id="KW-0808">Transferase</keyword>
<dbReference type="Pfam" id="PF00288">
    <property type="entry name" value="GHMP_kinases_N"/>
    <property type="match status" value="1"/>
</dbReference>
<comment type="similarity">
    <text evidence="1 9">Belongs to the GHMP kinase family. IspE subfamily.</text>
</comment>
<dbReference type="GO" id="GO:0050515">
    <property type="term" value="F:4-(cytidine 5'-diphospho)-2-C-methyl-D-erythritol kinase activity"/>
    <property type="evidence" value="ECO:0007669"/>
    <property type="project" value="UniProtKB-UniRule"/>
</dbReference>
<dbReference type="InterPro" id="IPR004424">
    <property type="entry name" value="IspE"/>
</dbReference>
<evidence type="ECO:0000256" key="3">
    <source>
        <dbReference type="ARBA" id="ARBA00017473"/>
    </source>
</evidence>
<dbReference type="PANTHER" id="PTHR43527:SF2">
    <property type="entry name" value="4-DIPHOSPHOCYTIDYL-2-C-METHYL-D-ERYTHRITOL KINASE, CHLOROPLASTIC"/>
    <property type="match status" value="1"/>
</dbReference>
<dbReference type="EC" id="2.7.1.148" evidence="2 9"/>
<feature type="active site" evidence="9">
    <location>
        <position position="11"/>
    </location>
</feature>
<dbReference type="HAMAP" id="MF_00061">
    <property type="entry name" value="IspE"/>
    <property type="match status" value="1"/>
</dbReference>
<dbReference type="NCBIfam" id="TIGR00154">
    <property type="entry name" value="ispE"/>
    <property type="match status" value="1"/>
</dbReference>
<dbReference type="Pfam" id="PF08544">
    <property type="entry name" value="GHMP_kinases_C"/>
    <property type="match status" value="1"/>
</dbReference>
<dbReference type="PIRSF" id="PIRSF010376">
    <property type="entry name" value="IspE"/>
    <property type="match status" value="1"/>
</dbReference>
<proteinExistence type="inferred from homology"/>
<gene>
    <name evidence="9" type="primary">ispE</name>
    <name evidence="12" type="ORF">AVDCRST_MAG72-1903</name>
</gene>
<comment type="catalytic activity">
    <reaction evidence="9">
        <text>4-CDP-2-C-methyl-D-erythritol + ATP = 4-CDP-2-C-methyl-D-erythritol 2-phosphate + ADP + H(+)</text>
        <dbReference type="Rhea" id="RHEA:18437"/>
        <dbReference type="ChEBI" id="CHEBI:15378"/>
        <dbReference type="ChEBI" id="CHEBI:30616"/>
        <dbReference type="ChEBI" id="CHEBI:57823"/>
        <dbReference type="ChEBI" id="CHEBI:57919"/>
        <dbReference type="ChEBI" id="CHEBI:456216"/>
        <dbReference type="EC" id="2.7.1.148"/>
    </reaction>
</comment>
<evidence type="ECO:0000256" key="8">
    <source>
        <dbReference type="ARBA" id="ARBA00032554"/>
    </source>
</evidence>
<evidence type="ECO:0000256" key="2">
    <source>
        <dbReference type="ARBA" id="ARBA00012052"/>
    </source>
</evidence>
<keyword evidence="5 9" id="KW-0547">Nucleotide-binding</keyword>
<dbReference type="UniPathway" id="UPA00056">
    <property type="reaction ID" value="UER00094"/>
</dbReference>
<dbReference type="Gene3D" id="3.30.230.10">
    <property type="match status" value="1"/>
</dbReference>
<keyword evidence="9" id="KW-0414">Isoprene biosynthesis</keyword>
<protein>
    <recommendedName>
        <fullName evidence="3 9">4-diphosphocytidyl-2-C-methyl-D-erythritol kinase</fullName>
        <shortName evidence="9">CMK</shortName>
        <ecNumber evidence="2 9">2.7.1.148</ecNumber>
    </recommendedName>
    <alternativeName>
        <fullName evidence="8 9">4-(cytidine-5'-diphospho)-2-C-methyl-D-erythritol kinase</fullName>
    </alternativeName>
</protein>
<dbReference type="InterPro" id="IPR013750">
    <property type="entry name" value="GHMP_kinase_C_dom"/>
</dbReference>
<evidence type="ECO:0000259" key="11">
    <source>
        <dbReference type="Pfam" id="PF08544"/>
    </source>
</evidence>
<feature type="active site" evidence="9">
    <location>
        <position position="141"/>
    </location>
</feature>
<dbReference type="EMBL" id="CADCUJ010000084">
    <property type="protein sequence ID" value="CAA9357350.1"/>
    <property type="molecule type" value="Genomic_DNA"/>
</dbReference>
<evidence type="ECO:0000256" key="5">
    <source>
        <dbReference type="ARBA" id="ARBA00022741"/>
    </source>
</evidence>
<feature type="domain" description="GHMP kinase N-terminal" evidence="10">
    <location>
        <begin position="71"/>
        <end position="149"/>
    </location>
</feature>
<comment type="pathway">
    <text evidence="9">Isoprenoid biosynthesis; isopentenyl diphosphate biosynthesis via DXP pathway; isopentenyl diphosphate from 1-deoxy-D-xylulose 5-phosphate: step 3/6.</text>
</comment>
<comment type="function">
    <text evidence="9">Catalyzes the phosphorylation of the position 2 hydroxy group of 4-diphosphocytidyl-2C-methyl-D-erythritol.</text>
</comment>
<evidence type="ECO:0000256" key="1">
    <source>
        <dbReference type="ARBA" id="ARBA00009684"/>
    </source>
</evidence>
<dbReference type="GO" id="GO:0016114">
    <property type="term" value="P:terpenoid biosynthetic process"/>
    <property type="evidence" value="ECO:0007669"/>
    <property type="project" value="UniProtKB-UniRule"/>
</dbReference>
<keyword evidence="6 9" id="KW-0418">Kinase</keyword>
<evidence type="ECO:0000256" key="6">
    <source>
        <dbReference type="ARBA" id="ARBA00022777"/>
    </source>
</evidence>
<dbReference type="AlphaFoldDB" id="A0A6J4MGS8"/>